<sequence length="448" mass="50133">MYRRKKHPVIFGITTAALALLMSGCQVYDPDVTLMGDIILSLAAWAGVGFAGYKWLARNREHTDDPVVHALLRPETEPDPPPLFKTTQYQVFAIATRDSSEHPMSGLCYFVRGLNKAGRPVPVGKAFTHIGEAKIRRRLQVWKAQCDAFHPVRLTTEGLWLSSVHGGGTLPGNPARCKRLLEKDRPRLERLLVLLLTWPYSPTVVALPEAQFVGPAVRANLLVESLRAQSPEAIHHYLATTQDRLEAEHVHLLRLYAGHTGTQLEVARLLFHKHTAIRRFSRVIVLGKGYPLHHLFGYALGQGLLAQECLNELQHHHDHASVPHIIAWYQSTKPSPDWLNFLLRPDDARVRGFLHLLLVHGMRPERKRAAQLLAHVGDRTSTHLIRTAAQEGNFLFKFEVQKIIDQIEARNPRDANAGALMVVAMEETTGMLSPASPGDDLSRVAPPE</sequence>
<keyword evidence="3" id="KW-1185">Reference proteome</keyword>
<protein>
    <submittedName>
        <fullName evidence="2">Uncharacterized protein</fullName>
    </submittedName>
</protein>
<feature type="transmembrane region" description="Helical" evidence="1">
    <location>
        <begin position="35"/>
        <end position="53"/>
    </location>
</feature>
<evidence type="ECO:0000313" key="2">
    <source>
        <dbReference type="EMBL" id="MBO1318384.1"/>
    </source>
</evidence>
<proteinExistence type="predicted"/>
<evidence type="ECO:0000313" key="3">
    <source>
        <dbReference type="Proteomes" id="UP000664417"/>
    </source>
</evidence>
<keyword evidence="1" id="KW-0812">Transmembrane</keyword>
<dbReference type="Proteomes" id="UP000664417">
    <property type="component" value="Unassembled WGS sequence"/>
</dbReference>
<keyword evidence="1" id="KW-0472">Membrane</keyword>
<dbReference type="EMBL" id="JAFREP010000005">
    <property type="protein sequence ID" value="MBO1318384.1"/>
    <property type="molecule type" value="Genomic_DNA"/>
</dbReference>
<name>A0A8J7Q620_9BACT</name>
<gene>
    <name evidence="2" type="ORF">J3U88_07950</name>
</gene>
<dbReference type="AlphaFoldDB" id="A0A8J7Q620"/>
<accession>A0A8J7Q620</accession>
<dbReference type="PROSITE" id="PS51257">
    <property type="entry name" value="PROKAR_LIPOPROTEIN"/>
    <property type="match status" value="1"/>
</dbReference>
<comment type="caution">
    <text evidence="2">The sequence shown here is derived from an EMBL/GenBank/DDBJ whole genome shotgun (WGS) entry which is preliminary data.</text>
</comment>
<keyword evidence="1" id="KW-1133">Transmembrane helix</keyword>
<organism evidence="2 3">
    <name type="scientific">Acanthopleuribacter pedis</name>
    <dbReference type="NCBI Taxonomy" id="442870"/>
    <lineage>
        <taxon>Bacteria</taxon>
        <taxon>Pseudomonadati</taxon>
        <taxon>Acidobacteriota</taxon>
        <taxon>Holophagae</taxon>
        <taxon>Acanthopleuribacterales</taxon>
        <taxon>Acanthopleuribacteraceae</taxon>
        <taxon>Acanthopleuribacter</taxon>
    </lineage>
</organism>
<reference evidence="2" key="1">
    <citation type="submission" date="2021-03" db="EMBL/GenBank/DDBJ databases">
        <authorList>
            <person name="Wang G."/>
        </authorList>
    </citation>
    <scope>NUCLEOTIDE SEQUENCE</scope>
    <source>
        <strain evidence="2">KCTC 12899</strain>
    </source>
</reference>
<dbReference type="RefSeq" id="WP_207858124.1">
    <property type="nucleotide sequence ID" value="NZ_JAFREP010000005.1"/>
</dbReference>
<evidence type="ECO:0000256" key="1">
    <source>
        <dbReference type="SAM" id="Phobius"/>
    </source>
</evidence>